<protein>
    <submittedName>
        <fullName evidence="2">Uncharacterized protein</fullName>
    </submittedName>
</protein>
<evidence type="ECO:0000256" key="1">
    <source>
        <dbReference type="SAM" id="MobiDB-lite"/>
    </source>
</evidence>
<name>U9T610_RHIID</name>
<feature type="region of interest" description="Disordered" evidence="1">
    <location>
        <begin position="1"/>
        <end position="20"/>
    </location>
</feature>
<feature type="compositionally biased region" description="Basic residues" evidence="1">
    <location>
        <begin position="1"/>
        <end position="11"/>
    </location>
</feature>
<gene>
    <name evidence="2" type="ORF">GLOINDRAFT_10178</name>
</gene>
<accession>U9T610</accession>
<sequence>MPLLSKQKRKLKEQTHTIDGKFDKKANKNSQQLIDNNSGDALVEEFFDENEDWGDDDDNEWDDLENMEAELKIYQKIKKFWLGKTLKSTYYDKYDPSGSLTKAAAGTKKITNFFNNSDIQATNLQLFNQDTLNDILSDTDSKQLEKQHNQLTVIEYNYKRAIFEYLTLLNNNNGCEKVDISLKVVQKIYIDGESRHGKYQKTIRVIDDEDVAERCHIWIRKQNFNTTPATFKKFVENELFPAIGIAKEKSITIMTTTRWLKKIYLIMRNTCPNMKVNLWIGYTLPEGEKERVLVVHDECIFYSNDGKRGLWTKNGEMPLRKKGNGRSIILY</sequence>
<evidence type="ECO:0000313" key="2">
    <source>
        <dbReference type="EMBL" id="ERZ98805.1"/>
    </source>
</evidence>
<dbReference type="EMBL" id="KI298493">
    <property type="protein sequence ID" value="ERZ98805.1"/>
    <property type="molecule type" value="Genomic_DNA"/>
</dbReference>
<proteinExistence type="predicted"/>
<dbReference type="AlphaFoldDB" id="U9T610"/>
<dbReference type="HOGENOM" id="CLU_839760_0_0_1"/>
<organism evidence="2">
    <name type="scientific">Rhizophagus irregularis (strain DAOM 181602 / DAOM 197198 / MUCL 43194)</name>
    <name type="common">Arbuscular mycorrhizal fungus</name>
    <name type="synonym">Glomus intraradices</name>
    <dbReference type="NCBI Taxonomy" id="747089"/>
    <lineage>
        <taxon>Eukaryota</taxon>
        <taxon>Fungi</taxon>
        <taxon>Fungi incertae sedis</taxon>
        <taxon>Mucoromycota</taxon>
        <taxon>Glomeromycotina</taxon>
        <taxon>Glomeromycetes</taxon>
        <taxon>Glomerales</taxon>
        <taxon>Glomeraceae</taxon>
        <taxon>Rhizophagus</taxon>
    </lineage>
</organism>
<reference evidence="2" key="1">
    <citation type="submission" date="2013-07" db="EMBL/GenBank/DDBJ databases">
        <title>The genome of an arbuscular mycorrhizal fungus provides insights into the evolution of the oldest plant symbiosis.</title>
        <authorList>
            <consortium name="DOE Joint Genome Institute"/>
            <person name="Tisserant E."/>
            <person name="Malbreil M."/>
            <person name="Kuo A."/>
            <person name="Kohler A."/>
            <person name="Symeonidi A."/>
            <person name="Balestrini R."/>
            <person name="Charron P."/>
            <person name="Duensing N."/>
            <person name="Frei-dit-Frey N."/>
            <person name="Gianinazzi-Pearson V."/>
            <person name="Gilbert B."/>
            <person name="Handa Y."/>
            <person name="Hijri M."/>
            <person name="Kaul R."/>
            <person name="Kawaguchi M."/>
            <person name="Krajinski F."/>
            <person name="Lammers P."/>
            <person name="Lapierre D."/>
            <person name="Masclaux F.G."/>
            <person name="Murat C."/>
            <person name="Morin E."/>
            <person name="Ndikumana S."/>
            <person name="Pagni M."/>
            <person name="Petitpierre D."/>
            <person name="Requena N."/>
            <person name="Rosikiewicz P."/>
            <person name="Riley R."/>
            <person name="Saito K."/>
            <person name="San Clemente H."/>
            <person name="Shapiro H."/>
            <person name="van Tuinen D."/>
            <person name="Becard G."/>
            <person name="Bonfante P."/>
            <person name="Paszkowski U."/>
            <person name="Shachar-Hill Y."/>
            <person name="Young J.P."/>
            <person name="Sanders I.R."/>
            <person name="Henrissat B."/>
            <person name="Rensing S.A."/>
            <person name="Grigoriev I.V."/>
            <person name="Corradi N."/>
            <person name="Roux C."/>
            <person name="Martin F."/>
        </authorList>
    </citation>
    <scope>NUCLEOTIDE SEQUENCE</scope>
    <source>
        <strain evidence="2">DAOM 197198</strain>
    </source>
</reference>
<dbReference type="VEuPathDB" id="FungiDB:RhiirFUN_015965"/>